<feature type="compositionally biased region" description="Basic and acidic residues" evidence="1">
    <location>
        <begin position="151"/>
        <end position="169"/>
    </location>
</feature>
<feature type="compositionally biased region" description="Basic and acidic residues" evidence="1">
    <location>
        <begin position="290"/>
        <end position="309"/>
    </location>
</feature>
<reference evidence="2 3" key="1">
    <citation type="submission" date="2019-03" db="EMBL/GenBank/DDBJ databases">
        <title>First draft genome of Liparis tanakae, snailfish: a comprehensive survey of snailfish specific genes.</title>
        <authorList>
            <person name="Kim W."/>
            <person name="Song I."/>
            <person name="Jeong J.-H."/>
            <person name="Kim D."/>
            <person name="Kim S."/>
            <person name="Ryu S."/>
            <person name="Song J.Y."/>
            <person name="Lee S.K."/>
        </authorList>
    </citation>
    <scope>NUCLEOTIDE SEQUENCE [LARGE SCALE GENOMIC DNA]</scope>
    <source>
        <tissue evidence="2">Muscle</tissue>
    </source>
</reference>
<gene>
    <name evidence="2" type="ORF">EYF80_038968</name>
</gene>
<feature type="compositionally biased region" description="Basic and acidic residues" evidence="1">
    <location>
        <begin position="341"/>
        <end position="356"/>
    </location>
</feature>
<dbReference type="Proteomes" id="UP000314294">
    <property type="component" value="Unassembled WGS sequence"/>
</dbReference>
<feature type="region of interest" description="Disordered" evidence="1">
    <location>
        <begin position="289"/>
        <end position="356"/>
    </location>
</feature>
<feature type="compositionally biased region" description="Low complexity" evidence="1">
    <location>
        <begin position="313"/>
        <end position="335"/>
    </location>
</feature>
<dbReference type="AlphaFoldDB" id="A0A4Z2GC54"/>
<evidence type="ECO:0000313" key="2">
    <source>
        <dbReference type="EMBL" id="TNN50821.1"/>
    </source>
</evidence>
<feature type="region of interest" description="Disordered" evidence="1">
    <location>
        <begin position="106"/>
        <end position="126"/>
    </location>
</feature>
<organism evidence="2 3">
    <name type="scientific">Liparis tanakae</name>
    <name type="common">Tanaka's snailfish</name>
    <dbReference type="NCBI Taxonomy" id="230148"/>
    <lineage>
        <taxon>Eukaryota</taxon>
        <taxon>Metazoa</taxon>
        <taxon>Chordata</taxon>
        <taxon>Craniata</taxon>
        <taxon>Vertebrata</taxon>
        <taxon>Euteleostomi</taxon>
        <taxon>Actinopterygii</taxon>
        <taxon>Neopterygii</taxon>
        <taxon>Teleostei</taxon>
        <taxon>Neoteleostei</taxon>
        <taxon>Acanthomorphata</taxon>
        <taxon>Eupercaria</taxon>
        <taxon>Perciformes</taxon>
        <taxon>Cottioidei</taxon>
        <taxon>Cottales</taxon>
        <taxon>Liparidae</taxon>
        <taxon>Liparis</taxon>
    </lineage>
</organism>
<feature type="region of interest" description="Disordered" evidence="1">
    <location>
        <begin position="139"/>
        <end position="183"/>
    </location>
</feature>
<comment type="caution">
    <text evidence="2">The sequence shown here is derived from an EMBL/GenBank/DDBJ whole genome shotgun (WGS) entry which is preliminary data.</text>
</comment>
<protein>
    <submittedName>
        <fullName evidence="2">Uncharacterized protein</fullName>
    </submittedName>
</protein>
<evidence type="ECO:0000313" key="3">
    <source>
        <dbReference type="Proteomes" id="UP000314294"/>
    </source>
</evidence>
<evidence type="ECO:0000256" key="1">
    <source>
        <dbReference type="SAM" id="MobiDB-lite"/>
    </source>
</evidence>
<proteinExistence type="predicted"/>
<keyword evidence="3" id="KW-1185">Reference proteome</keyword>
<sequence>MEVNSSERAARCIRAADRQPPQPGSRCGESPSFNYFRNFADPVSALLCQRKWDLQQRPSTATAAFGSHKQLCTPHLLKKLSALNNLAATLPLPFSALLVLTQRGLPGSEGSELSRRPPTSSPPRPGLVLAADLAAAEAEPPLCESASRGHSTTECHANDGKQRGKDEGAHGATRPILPSPPSHFSERLQRVVQDNFKTTTLPSKGSKQRDVVVVARPWPRPLRSLAAGRRPVPRQNRHHFGPVVISSQEIQNGVDAAVDARQRPGDLVREVDDVEELAVQIQHAGGVVERPGDVKRDEAHGEHHQHHDDELDGLLARGGALLAGGQPPSGSAQGPRHQAVAHHDDQERDAEQEHHDHGAVVHASWLVVSWHRVSLSRLEVVTKMRLGTRHTLTTAHTVPHTRWAWRGFTVVSALMGWQMPR</sequence>
<dbReference type="EMBL" id="SRLO01000604">
    <property type="protein sequence ID" value="TNN50821.1"/>
    <property type="molecule type" value="Genomic_DNA"/>
</dbReference>
<name>A0A4Z2GC54_9TELE</name>
<accession>A0A4Z2GC54</accession>